<comment type="caution">
    <text evidence="1">The sequence shown here is derived from an EMBL/GenBank/DDBJ whole genome shotgun (WGS) entry which is preliminary data.</text>
</comment>
<name>A0A7W6EHC6_9HYPH</name>
<evidence type="ECO:0000313" key="1">
    <source>
        <dbReference type="EMBL" id="MBB3998144.1"/>
    </source>
</evidence>
<keyword evidence="2" id="KW-1185">Reference proteome</keyword>
<protein>
    <submittedName>
        <fullName evidence="1">Uncharacterized protein</fullName>
    </submittedName>
</protein>
<accession>A0A7W6EHC6</accession>
<dbReference type="Proteomes" id="UP000542776">
    <property type="component" value="Unassembled WGS sequence"/>
</dbReference>
<gene>
    <name evidence="1" type="ORF">GGR04_001983</name>
</gene>
<dbReference type="AlphaFoldDB" id="A0A7W6EHC6"/>
<evidence type="ECO:0000313" key="2">
    <source>
        <dbReference type="Proteomes" id="UP000542776"/>
    </source>
</evidence>
<sequence>MSFWNRVLEWVAPRPQPKPLPVVVPIREPSGRRPFY</sequence>
<dbReference type="EMBL" id="JACIEK010000004">
    <property type="protein sequence ID" value="MBB3998144.1"/>
    <property type="molecule type" value="Genomic_DNA"/>
</dbReference>
<proteinExistence type="predicted"/>
<reference evidence="1 2" key="1">
    <citation type="submission" date="2020-08" db="EMBL/GenBank/DDBJ databases">
        <title>Genomic Encyclopedia of Type Strains, Phase IV (KMG-IV): sequencing the most valuable type-strain genomes for metagenomic binning, comparative biology and taxonomic classification.</title>
        <authorList>
            <person name="Goeker M."/>
        </authorList>
    </citation>
    <scope>NUCLEOTIDE SEQUENCE [LARGE SCALE GENOMIC DNA]</scope>
    <source>
        <strain evidence="1 2">DSM 102238</strain>
    </source>
</reference>
<organism evidence="1 2">
    <name type="scientific">Aureimonas pseudogalii</name>
    <dbReference type="NCBI Taxonomy" id="1744844"/>
    <lineage>
        <taxon>Bacteria</taxon>
        <taxon>Pseudomonadati</taxon>
        <taxon>Pseudomonadota</taxon>
        <taxon>Alphaproteobacteria</taxon>
        <taxon>Hyphomicrobiales</taxon>
        <taxon>Aurantimonadaceae</taxon>
        <taxon>Aureimonas</taxon>
    </lineage>
</organism>